<dbReference type="EMBL" id="RFFH01000026">
    <property type="protein sequence ID" value="RMI28032.1"/>
    <property type="molecule type" value="Genomic_DNA"/>
</dbReference>
<proteinExistence type="predicted"/>
<evidence type="ECO:0000313" key="2">
    <source>
        <dbReference type="Proteomes" id="UP000279275"/>
    </source>
</evidence>
<dbReference type="Proteomes" id="UP000279275">
    <property type="component" value="Unassembled WGS sequence"/>
</dbReference>
<protein>
    <submittedName>
        <fullName evidence="1">Uncharacterized protein</fullName>
    </submittedName>
</protein>
<sequence>MWKPAPIFHGEFEAELTTQPADADRLAEFAAERGLEFARIMLDRGRVPDEPMLIWSATGDFTAVRESIFALVADVRAIGISLARIKIGATPQTVGVPESEAAARELGQLYYFEHHIELLLPGTTEADGLADLAMAHTAHLSTDTRKLRTDGQIERIVTQRCRFVGDDVAAARCAALVAALRAQHYQVTSVERKFVVHDSTPSVDDGWIKEKPDAVLESATIHRWNIRNGTGSLTRADGSPAWFHLADVALRDVLELREGDRVDALIQYGREAGYPRPAESVRRQDVADRPVALDYLRFEFTNFSEYDGGVFAHDCQWVHTKHFRLQSEAIADRMILAALIAHPQFGDDYLGPDSAAKSKSLHGKWWRHRIGPDTYQQVDVDRAIEVFDEWAGDVDEMPARFRERLEAHVYAPTRTATSHYVLGPLSPDAVHDYGDVHVGFCELVLIDRAAETVTLLVGTDD</sequence>
<evidence type="ECO:0000313" key="1">
    <source>
        <dbReference type="EMBL" id="RMI28032.1"/>
    </source>
</evidence>
<comment type="caution">
    <text evidence="1">The sequence shown here is derived from an EMBL/GenBank/DDBJ whole genome shotgun (WGS) entry which is preliminary data.</text>
</comment>
<keyword evidence="2" id="KW-1185">Reference proteome</keyword>
<dbReference type="OrthoDB" id="69974at2"/>
<reference evidence="1 2" key="1">
    <citation type="submission" date="2018-10" db="EMBL/GenBank/DDBJ databases">
        <title>Isolation from cow dung.</title>
        <authorList>
            <person name="Ling L."/>
        </authorList>
    </citation>
    <scope>NUCLEOTIDE SEQUENCE [LARGE SCALE GENOMIC DNA]</scope>
    <source>
        <strain evidence="1 2">NEAU-LL90</strain>
    </source>
</reference>
<organism evidence="1 2">
    <name type="scientific">Nocardia stercoris</name>
    <dbReference type="NCBI Taxonomy" id="2483361"/>
    <lineage>
        <taxon>Bacteria</taxon>
        <taxon>Bacillati</taxon>
        <taxon>Actinomycetota</taxon>
        <taxon>Actinomycetes</taxon>
        <taxon>Mycobacteriales</taxon>
        <taxon>Nocardiaceae</taxon>
        <taxon>Nocardia</taxon>
    </lineage>
</organism>
<gene>
    <name evidence="1" type="ORF">EBN03_31700</name>
</gene>
<accession>A0A3M2KQY3</accession>
<name>A0A3M2KQY3_9NOCA</name>
<dbReference type="AlphaFoldDB" id="A0A3M2KQY3"/>
<dbReference type="RefSeq" id="WP_122191856.1">
    <property type="nucleotide sequence ID" value="NZ_RFFH01000026.1"/>
</dbReference>